<dbReference type="SUPFAM" id="SSF51351">
    <property type="entry name" value="Triosephosphate isomerase (TIM)"/>
    <property type="match status" value="1"/>
</dbReference>
<dbReference type="GO" id="GO:0046166">
    <property type="term" value="P:glyceraldehyde-3-phosphate biosynthetic process"/>
    <property type="evidence" value="ECO:0007669"/>
    <property type="project" value="TreeGrafter"/>
</dbReference>
<dbReference type="NCBIfam" id="TIGR00419">
    <property type="entry name" value="tim"/>
    <property type="match status" value="1"/>
</dbReference>
<evidence type="ECO:0000256" key="5">
    <source>
        <dbReference type="ARBA" id="ARBA00022432"/>
    </source>
</evidence>
<gene>
    <name evidence="9" type="primary">TPI</name>
</gene>
<evidence type="ECO:0000256" key="1">
    <source>
        <dbReference type="ARBA" id="ARBA00004680"/>
    </source>
</evidence>
<dbReference type="InterPro" id="IPR035990">
    <property type="entry name" value="TIM_sf"/>
</dbReference>
<dbReference type="CDD" id="cd00311">
    <property type="entry name" value="TIM"/>
    <property type="match status" value="1"/>
</dbReference>
<sequence>MASGRKFFVGGNWKMNGDRDSIGALVQVLNDGEFNPAETEVVVSPPMVYVGLVQQSLRPEITVAVQNCYAAAKGAFTGEISPQMALDVGATWAILGHSERRNVFGESDELIARKVGFALQSGVKVIACIGEQLEHREAGQTAEVLYAQMAALFKTEPLELSAWSNIVIAYEPVWAIGTGKTATPEQAQEVHHQLREWLAANVSVQVAAETRIIYGGSVNANNCRELAKQADIDGFLVGGASLKPDFITIINAQS</sequence>
<evidence type="ECO:0000313" key="9">
    <source>
        <dbReference type="EMBL" id="CCQ42794.1"/>
    </source>
</evidence>
<dbReference type="InterPro" id="IPR020861">
    <property type="entry name" value="Triosephosphate_isomerase_AS"/>
</dbReference>
<dbReference type="FunFam" id="3.20.20.70:FF:000025">
    <property type="entry name" value="Triosephosphate isomerase"/>
    <property type="match status" value="1"/>
</dbReference>
<comment type="similarity">
    <text evidence="2 8">Belongs to the triosephosphate isomerase family.</text>
</comment>
<dbReference type="UniPathway" id="UPA00138"/>
<dbReference type="PROSITE" id="PS00171">
    <property type="entry name" value="TIM_1"/>
    <property type="match status" value="1"/>
</dbReference>
<dbReference type="InterPro" id="IPR000652">
    <property type="entry name" value="Triosephosphate_isomerase"/>
</dbReference>
<dbReference type="GO" id="GO:0019563">
    <property type="term" value="P:glycerol catabolic process"/>
    <property type="evidence" value="ECO:0007669"/>
    <property type="project" value="TreeGrafter"/>
</dbReference>
<dbReference type="HAMAP" id="MF_00147_B">
    <property type="entry name" value="TIM_B"/>
    <property type="match status" value="1"/>
</dbReference>
<reference evidence="9" key="2">
    <citation type="submission" date="2013-03" db="EMBL/GenBank/DDBJ databases">
        <title>Reconstruction of family-level phylogenetic relationships within Demospongiae (Porifera) using nuclear encoded housekeeping genes.</title>
        <authorList>
            <person name="Hill M.S."/>
            <person name="Hill A.L."/>
            <person name="Lopez J."/>
            <person name="Peterson K.J."/>
            <person name="Pomponi S."/>
            <person name="Diaz M.C."/>
            <person name="Thacker R.W."/>
            <person name="Adamska M."/>
            <person name="Boury-Esnault N."/>
            <person name="Cardenas P."/>
            <person name="Chaves-Fonnegra A."/>
            <person name="Danka E."/>
            <person name="De Laine B.O."/>
            <person name="Formica D."/>
            <person name="Hajdu E."/>
            <person name="Lobo-Hajdu G."/>
            <person name="Klontz S."/>
            <person name="Morrow C.C."/>
            <person name="Patel J."/>
            <person name="Picton B."/>
            <person name="Pisani D."/>
            <person name="Pohlmann D."/>
            <person name="Redmond N.E."/>
            <person name="Reed J."/>
            <person name="Richey S."/>
            <person name="Riesgo A."/>
            <person name="Rubin E."/>
            <person name="Russell Z."/>
            <person name="Rutzler K."/>
            <person name="Sperling E.A."/>
            <person name="Di Stefano M."/>
            <person name="Tarver J.E."/>
            <person name="Collins A.G."/>
        </authorList>
    </citation>
    <scope>NUCLEOTIDE SEQUENCE</scope>
</reference>
<organism evidence="9">
    <name type="scientific">Leucosolenia complicata</name>
    <dbReference type="NCBI Taxonomy" id="433461"/>
    <lineage>
        <taxon>Eukaryota</taxon>
        <taxon>Metazoa</taxon>
        <taxon>Porifera</taxon>
        <taxon>Calcarea</taxon>
        <taxon>Calcaronea</taxon>
        <taxon>Leucosolenida</taxon>
        <taxon>Leucosoleniidae</taxon>
        <taxon>Leucosolenia</taxon>
    </lineage>
</organism>
<evidence type="ECO:0000256" key="8">
    <source>
        <dbReference type="RuleBase" id="RU363013"/>
    </source>
</evidence>
<keyword evidence="7 8" id="KW-0413">Isomerase</keyword>
<dbReference type="GO" id="GO:0004807">
    <property type="term" value="F:triose-phosphate isomerase activity"/>
    <property type="evidence" value="ECO:0007669"/>
    <property type="project" value="UniProtKB-EC"/>
</dbReference>
<dbReference type="PANTHER" id="PTHR21139">
    <property type="entry name" value="TRIOSEPHOSPHATE ISOMERASE"/>
    <property type="match status" value="1"/>
</dbReference>
<dbReference type="Pfam" id="PF00121">
    <property type="entry name" value="TIM"/>
    <property type="match status" value="1"/>
</dbReference>
<comment type="pathway">
    <text evidence="1 8">Carbohydrate degradation; glycolysis; D-glyceraldehyde 3-phosphate from glycerone phosphate: step 1/1.</text>
</comment>
<evidence type="ECO:0000256" key="4">
    <source>
        <dbReference type="ARBA" id="ARBA00019397"/>
    </source>
</evidence>
<name>M5DCH3_9METZ</name>
<comment type="catalytic activity">
    <reaction evidence="8">
        <text>D-glyceraldehyde 3-phosphate = dihydroxyacetone phosphate</text>
        <dbReference type="Rhea" id="RHEA:18585"/>
        <dbReference type="ChEBI" id="CHEBI:57642"/>
        <dbReference type="ChEBI" id="CHEBI:59776"/>
        <dbReference type="EC" id="5.3.1.1"/>
    </reaction>
</comment>
<comment type="pathway">
    <text evidence="8">Carbohydrate biosynthesis; gluconeogenesis.</text>
</comment>
<dbReference type="AlphaFoldDB" id="M5DCH3"/>
<dbReference type="GO" id="GO:0006096">
    <property type="term" value="P:glycolytic process"/>
    <property type="evidence" value="ECO:0007669"/>
    <property type="project" value="UniProtKB-UniPathway"/>
</dbReference>
<protein>
    <recommendedName>
        <fullName evidence="4 8">Triosephosphate isomerase</fullName>
        <ecNumber evidence="8">5.3.1.1</ecNumber>
    </recommendedName>
</protein>
<evidence type="ECO:0000256" key="2">
    <source>
        <dbReference type="ARBA" id="ARBA00007422"/>
    </source>
</evidence>
<keyword evidence="6 8" id="KW-0324">Glycolysis</keyword>
<dbReference type="GO" id="GO:0005829">
    <property type="term" value="C:cytosol"/>
    <property type="evidence" value="ECO:0007669"/>
    <property type="project" value="TreeGrafter"/>
</dbReference>
<comment type="subunit">
    <text evidence="3">Homodimer.</text>
</comment>
<evidence type="ECO:0000256" key="3">
    <source>
        <dbReference type="ARBA" id="ARBA00011738"/>
    </source>
</evidence>
<dbReference type="InterPro" id="IPR022896">
    <property type="entry name" value="TrioseP_Isoase_bac/euk"/>
</dbReference>
<dbReference type="UniPathway" id="UPA00109">
    <property type="reaction ID" value="UER00189"/>
</dbReference>
<evidence type="ECO:0000256" key="7">
    <source>
        <dbReference type="ARBA" id="ARBA00023235"/>
    </source>
</evidence>
<dbReference type="EC" id="5.3.1.1" evidence="8"/>
<dbReference type="PANTHER" id="PTHR21139:SF2">
    <property type="entry name" value="TRIOSEPHOSPHATE ISOMERASE"/>
    <property type="match status" value="1"/>
</dbReference>
<proteinExistence type="evidence at transcript level"/>
<evidence type="ECO:0000256" key="6">
    <source>
        <dbReference type="ARBA" id="ARBA00023152"/>
    </source>
</evidence>
<dbReference type="InterPro" id="IPR013785">
    <property type="entry name" value="Aldolase_TIM"/>
</dbReference>
<dbReference type="EMBL" id="HF583288">
    <property type="protein sequence ID" value="CCQ42794.1"/>
    <property type="molecule type" value="mRNA"/>
</dbReference>
<dbReference type="PROSITE" id="PS51440">
    <property type="entry name" value="TIM_2"/>
    <property type="match status" value="1"/>
</dbReference>
<dbReference type="Gene3D" id="3.20.20.70">
    <property type="entry name" value="Aldolase class I"/>
    <property type="match status" value="1"/>
</dbReference>
<reference evidence="9" key="1">
    <citation type="submission" date="2013-01" db="EMBL/GenBank/DDBJ databases">
        <authorList>
            <person name="Adamski M."/>
        </authorList>
    </citation>
    <scope>NUCLEOTIDE SEQUENCE</scope>
</reference>
<accession>M5DCH3</accession>
<keyword evidence="5 8" id="KW-0312">Gluconeogenesis</keyword>
<dbReference type="GO" id="GO:0006094">
    <property type="term" value="P:gluconeogenesis"/>
    <property type="evidence" value="ECO:0007669"/>
    <property type="project" value="UniProtKB-UniPathway"/>
</dbReference>